<organism evidence="1 2">
    <name type="scientific">Roseateles paludis</name>
    <dbReference type="NCBI Taxonomy" id="3145238"/>
    <lineage>
        <taxon>Bacteria</taxon>
        <taxon>Pseudomonadati</taxon>
        <taxon>Pseudomonadota</taxon>
        <taxon>Betaproteobacteria</taxon>
        <taxon>Burkholderiales</taxon>
        <taxon>Sphaerotilaceae</taxon>
        <taxon>Roseateles</taxon>
    </lineage>
</organism>
<sequence>MLLTILVFAALAVGAVVLKLVAGAAALSRQVPKRNEDFIFY</sequence>
<evidence type="ECO:0000313" key="2">
    <source>
        <dbReference type="Proteomes" id="UP001495147"/>
    </source>
</evidence>
<keyword evidence="2" id="KW-1185">Reference proteome</keyword>
<name>A0ABV0G4P7_9BURK</name>
<accession>A0ABV0G4P7</accession>
<proteinExistence type="predicted"/>
<comment type="caution">
    <text evidence="1">The sequence shown here is derived from an EMBL/GenBank/DDBJ whole genome shotgun (WGS) entry which is preliminary data.</text>
</comment>
<reference evidence="1 2" key="1">
    <citation type="submission" date="2024-05" db="EMBL/GenBank/DDBJ databases">
        <title>Roseateles sp. DJS-2-20 16S ribosomal RNA gene Genome sequencing and assembly.</title>
        <authorList>
            <person name="Woo H."/>
        </authorList>
    </citation>
    <scope>NUCLEOTIDE SEQUENCE [LARGE SCALE GENOMIC DNA]</scope>
    <source>
        <strain evidence="1 2">DJS-2-20</strain>
    </source>
</reference>
<dbReference type="Proteomes" id="UP001495147">
    <property type="component" value="Unassembled WGS sequence"/>
</dbReference>
<evidence type="ECO:0000313" key="1">
    <source>
        <dbReference type="EMBL" id="MEO3692716.1"/>
    </source>
</evidence>
<gene>
    <name evidence="1" type="ORF">ABDJ85_14655</name>
</gene>
<dbReference type="EMBL" id="JBDPZD010000004">
    <property type="protein sequence ID" value="MEO3692716.1"/>
    <property type="molecule type" value="Genomic_DNA"/>
</dbReference>
<protein>
    <submittedName>
        <fullName evidence="1">Uncharacterized protein</fullName>
    </submittedName>
</protein>
<dbReference type="RefSeq" id="WP_347705532.1">
    <property type="nucleotide sequence ID" value="NZ_JBDPZD010000004.1"/>
</dbReference>